<comment type="caution">
    <text evidence="1">The sequence shown here is derived from an EMBL/GenBank/DDBJ whole genome shotgun (WGS) entry which is preliminary data.</text>
</comment>
<name>A0A414ICD1_9FIRM</name>
<dbReference type="Gene3D" id="3.40.50.10320">
    <property type="entry name" value="LmbE-like"/>
    <property type="match status" value="1"/>
</dbReference>
<reference evidence="1 2" key="1">
    <citation type="submission" date="2018-08" db="EMBL/GenBank/DDBJ databases">
        <title>A genome reference for cultivated species of the human gut microbiota.</title>
        <authorList>
            <person name="Zou Y."/>
            <person name="Xue W."/>
            <person name="Luo G."/>
        </authorList>
    </citation>
    <scope>NUCLEOTIDE SEQUENCE [LARGE SCALE GENOMIC DNA]</scope>
    <source>
        <strain evidence="1 2">AM29-25AC</strain>
    </source>
</reference>
<dbReference type="AlphaFoldDB" id="A0A414ICD1"/>
<dbReference type="SUPFAM" id="SSF102588">
    <property type="entry name" value="LmbE-like"/>
    <property type="match status" value="1"/>
</dbReference>
<dbReference type="EMBL" id="QSJW01000001">
    <property type="protein sequence ID" value="RHE15842.1"/>
    <property type="molecule type" value="Genomic_DNA"/>
</dbReference>
<dbReference type="InterPro" id="IPR003737">
    <property type="entry name" value="GlcNAc_PI_deacetylase-related"/>
</dbReference>
<dbReference type="PANTHER" id="PTHR12993">
    <property type="entry name" value="N-ACETYLGLUCOSAMINYL-PHOSPHATIDYLINOSITOL DE-N-ACETYLASE-RELATED"/>
    <property type="match status" value="1"/>
</dbReference>
<proteinExistence type="predicted"/>
<gene>
    <name evidence="1" type="ORF">DW767_01420</name>
</gene>
<accession>A0A414ICD1</accession>
<dbReference type="Pfam" id="PF02585">
    <property type="entry name" value="PIG-L"/>
    <property type="match status" value="1"/>
</dbReference>
<sequence length="247" mass="28075">MTNKIPERRGRVMKVLAIGCHPDDLEIACGGTLRKYVEEGADVYMCHVANGNMGHVEILPEPLREIRTIESEAAGKIIGAKKVFNLDVGDVTVTRFDNDVVDAMADVVREVRPDVIITHNDEDYMQDHVETSRIAFNGSFVSSLAHKSVNFAAYDEFVPIYFMDTLGGVNFIPTHYVDITNQIETKLEALKKHESQIKWMFEHDHIDFIDMIRTCSRYRGYQSGVTYAEGFRPCTVYPRMTTKHLLP</sequence>
<evidence type="ECO:0000313" key="1">
    <source>
        <dbReference type="EMBL" id="RHE15842.1"/>
    </source>
</evidence>
<dbReference type="GO" id="GO:0016811">
    <property type="term" value="F:hydrolase activity, acting on carbon-nitrogen (but not peptide) bonds, in linear amides"/>
    <property type="evidence" value="ECO:0007669"/>
    <property type="project" value="TreeGrafter"/>
</dbReference>
<dbReference type="Proteomes" id="UP000284644">
    <property type="component" value="Unassembled WGS sequence"/>
</dbReference>
<protein>
    <submittedName>
        <fullName evidence="1">PIG-L family deacetylase</fullName>
    </submittedName>
</protein>
<dbReference type="PANTHER" id="PTHR12993:SF11">
    <property type="entry name" value="N-ACETYLGLUCOSAMINYL-PHOSPHATIDYLINOSITOL DE-N-ACETYLASE"/>
    <property type="match status" value="1"/>
</dbReference>
<dbReference type="InterPro" id="IPR024078">
    <property type="entry name" value="LmbE-like_dom_sf"/>
</dbReference>
<organism evidence="1 2">
    <name type="scientific">Blautia obeum</name>
    <dbReference type="NCBI Taxonomy" id="40520"/>
    <lineage>
        <taxon>Bacteria</taxon>
        <taxon>Bacillati</taxon>
        <taxon>Bacillota</taxon>
        <taxon>Clostridia</taxon>
        <taxon>Lachnospirales</taxon>
        <taxon>Lachnospiraceae</taxon>
        <taxon>Blautia</taxon>
    </lineage>
</organism>
<evidence type="ECO:0000313" key="2">
    <source>
        <dbReference type="Proteomes" id="UP000284644"/>
    </source>
</evidence>